<keyword evidence="2" id="KW-0808">Transferase</keyword>
<evidence type="ECO:0000313" key="5">
    <source>
        <dbReference type="Proteomes" id="UP000006048"/>
    </source>
</evidence>
<organism evidence="4 5">
    <name type="scientific">Turneriella parva (strain ATCC BAA-1111 / DSM 21527 / NCTC 11395 / H)</name>
    <name type="common">Leptospira parva</name>
    <dbReference type="NCBI Taxonomy" id="869212"/>
    <lineage>
        <taxon>Bacteria</taxon>
        <taxon>Pseudomonadati</taxon>
        <taxon>Spirochaetota</taxon>
        <taxon>Spirochaetia</taxon>
        <taxon>Leptospirales</taxon>
        <taxon>Leptospiraceae</taxon>
        <taxon>Turneriella</taxon>
    </lineage>
</organism>
<feature type="domain" description="Glycosyltransferase subfamily 4-like N-terminal" evidence="3">
    <location>
        <begin position="89"/>
        <end position="201"/>
    </location>
</feature>
<reference evidence="4 5" key="1">
    <citation type="submission" date="2012-06" db="EMBL/GenBank/DDBJ databases">
        <title>The complete chromosome of genome of Turneriella parva DSM 21527.</title>
        <authorList>
            <consortium name="US DOE Joint Genome Institute (JGI-PGF)"/>
            <person name="Lucas S."/>
            <person name="Han J."/>
            <person name="Lapidus A."/>
            <person name="Bruce D."/>
            <person name="Goodwin L."/>
            <person name="Pitluck S."/>
            <person name="Peters L."/>
            <person name="Kyrpides N."/>
            <person name="Mavromatis K."/>
            <person name="Ivanova N."/>
            <person name="Mikhailova N."/>
            <person name="Chertkov O."/>
            <person name="Detter J.C."/>
            <person name="Tapia R."/>
            <person name="Han C."/>
            <person name="Land M."/>
            <person name="Hauser L."/>
            <person name="Markowitz V."/>
            <person name="Cheng J.-F."/>
            <person name="Hugenholtz P."/>
            <person name="Woyke T."/>
            <person name="Wu D."/>
            <person name="Gronow S."/>
            <person name="Wellnitz S."/>
            <person name="Brambilla E."/>
            <person name="Klenk H.-P."/>
            <person name="Eisen J.A."/>
        </authorList>
    </citation>
    <scope>NUCLEOTIDE SEQUENCE [LARGE SCALE GENOMIC DNA]</scope>
    <source>
        <strain evidence="5">ATCC BAA-1111 / DSM 21527 / NCTC 11395 / H</strain>
    </source>
</reference>
<dbReference type="STRING" id="869212.Turpa_0315"/>
<dbReference type="EMBL" id="CP002959">
    <property type="protein sequence ID" value="AFM10975.1"/>
    <property type="molecule type" value="Genomic_DNA"/>
</dbReference>
<gene>
    <name evidence="4" type="ordered locus">Turpa_0315</name>
</gene>
<evidence type="ECO:0000256" key="2">
    <source>
        <dbReference type="ARBA" id="ARBA00022679"/>
    </source>
</evidence>
<dbReference type="KEGG" id="tpx:Turpa_0315"/>
<evidence type="ECO:0000259" key="3">
    <source>
        <dbReference type="Pfam" id="PF13579"/>
    </source>
</evidence>
<dbReference type="AlphaFoldDB" id="I4B118"/>
<dbReference type="SUPFAM" id="SSF53756">
    <property type="entry name" value="UDP-Glycosyltransferase/glycogen phosphorylase"/>
    <property type="match status" value="1"/>
</dbReference>
<evidence type="ECO:0000313" key="4">
    <source>
        <dbReference type="EMBL" id="AFM10975.1"/>
    </source>
</evidence>
<dbReference type="Pfam" id="PF13579">
    <property type="entry name" value="Glyco_trans_4_4"/>
    <property type="match status" value="1"/>
</dbReference>
<name>I4B118_TURPD</name>
<dbReference type="Gene3D" id="3.40.50.2000">
    <property type="entry name" value="Glycogen Phosphorylase B"/>
    <property type="match status" value="2"/>
</dbReference>
<dbReference type="GO" id="GO:0016757">
    <property type="term" value="F:glycosyltransferase activity"/>
    <property type="evidence" value="ECO:0007669"/>
    <property type="project" value="UniProtKB-KW"/>
</dbReference>
<dbReference type="Pfam" id="PF13692">
    <property type="entry name" value="Glyco_trans_1_4"/>
    <property type="match status" value="1"/>
</dbReference>
<dbReference type="Proteomes" id="UP000006048">
    <property type="component" value="Chromosome"/>
</dbReference>
<dbReference type="HOGENOM" id="CLU_667193_0_0_12"/>
<protein>
    <recommendedName>
        <fullName evidence="3">Glycosyltransferase subfamily 4-like N-terminal domain-containing protein</fullName>
    </recommendedName>
</protein>
<dbReference type="PANTHER" id="PTHR12526">
    <property type="entry name" value="GLYCOSYLTRANSFERASE"/>
    <property type="match status" value="1"/>
</dbReference>
<dbReference type="InterPro" id="IPR028098">
    <property type="entry name" value="Glyco_trans_4-like_N"/>
</dbReference>
<dbReference type="PANTHER" id="PTHR12526:SF629">
    <property type="entry name" value="TEICHURONIC ACID BIOSYNTHESIS GLYCOSYLTRANSFERASE TUAH-RELATED"/>
    <property type="match status" value="1"/>
</dbReference>
<proteinExistence type="predicted"/>
<sequence length="412" mass="47462">MPKTVISITPLPLYKDSRTLKIARSIHELGYQSLVWDTQNVRAYPISELPTLPAATKALANNTRKSTLLEFTWRTAKRILTWLGVKQMLRVIGVVVWFRTLVDLFRNARTIRRTLPPADLYYLHSLEFGIIILWRRMTANIPYVYDAHDFYIALHQQKWWQPLHILERLLIKYSAGFVTVSDGVGELYTKTFQRTPVVIPNTQYLPKRNRVTIRKLLRLKKHDFLIVSICRPVEGRAVWPIMEAMMAIDRSNLHLAFIGDGYQEHARTIQARGATSRIHFLPPLAPEMVTDFIADANLGFMPYYVVHENLRQALPNGFFQCVAAGLPVLYDPKLVEIGRICSEYMNGIEIDPLDSDNLAKLIRHLSQSVVECQRLKKNAQKAARHFNWRLETPKIKALLENAIKKSAVKQKG</sequence>
<keyword evidence="5" id="KW-1185">Reference proteome</keyword>
<dbReference type="RefSeq" id="WP_014801495.1">
    <property type="nucleotide sequence ID" value="NC_018020.1"/>
</dbReference>
<accession>I4B118</accession>
<keyword evidence="1" id="KW-0328">Glycosyltransferase</keyword>
<evidence type="ECO:0000256" key="1">
    <source>
        <dbReference type="ARBA" id="ARBA00022676"/>
    </source>
</evidence>